<dbReference type="Proteomes" id="UP000292082">
    <property type="component" value="Unassembled WGS sequence"/>
</dbReference>
<evidence type="ECO:0000313" key="3">
    <source>
        <dbReference type="Proteomes" id="UP000292082"/>
    </source>
</evidence>
<protein>
    <recommendedName>
        <fullName evidence="4">Secreted protein</fullName>
    </recommendedName>
</protein>
<keyword evidence="1" id="KW-0732">Signal</keyword>
<dbReference type="AlphaFoldDB" id="A0A4Q9PCE5"/>
<name>A0A4Q9PCE5_9APHY</name>
<gene>
    <name evidence="2" type="ORF">BD310DRAFT_318280</name>
</gene>
<accession>A0A4Q9PCE5</accession>
<reference evidence="2 3" key="1">
    <citation type="submission" date="2019-01" db="EMBL/GenBank/DDBJ databases">
        <title>Draft genome sequences of three monokaryotic isolates of the white-rot basidiomycete fungus Dichomitus squalens.</title>
        <authorList>
            <consortium name="DOE Joint Genome Institute"/>
            <person name="Lopez S.C."/>
            <person name="Andreopoulos B."/>
            <person name="Pangilinan J."/>
            <person name="Lipzen A."/>
            <person name="Riley R."/>
            <person name="Ahrendt S."/>
            <person name="Ng V."/>
            <person name="Barry K."/>
            <person name="Daum C."/>
            <person name="Grigoriev I.V."/>
            <person name="Hilden K.S."/>
            <person name="Makela M.R."/>
            <person name="de Vries R.P."/>
        </authorList>
    </citation>
    <scope>NUCLEOTIDE SEQUENCE [LARGE SCALE GENOMIC DNA]</scope>
    <source>
        <strain evidence="2 3">CBS 464.89</strain>
    </source>
</reference>
<dbReference type="EMBL" id="ML145292">
    <property type="protein sequence ID" value="TBU51705.1"/>
    <property type="molecule type" value="Genomic_DNA"/>
</dbReference>
<feature type="chain" id="PRO_5020482642" description="Secreted protein" evidence="1">
    <location>
        <begin position="24"/>
        <end position="84"/>
    </location>
</feature>
<feature type="signal peptide" evidence="1">
    <location>
        <begin position="1"/>
        <end position="23"/>
    </location>
</feature>
<keyword evidence="3" id="KW-1185">Reference proteome</keyword>
<sequence length="84" mass="9181">MLHMPPSLTSASWSLICVWHSLGRLSENVVAVRGPSSSSGRGSSRCGRDVHLPWNILCLRCLPGVVAQQASLHSVTPIFRWQTT</sequence>
<organism evidence="2 3">
    <name type="scientific">Dichomitus squalens</name>
    <dbReference type="NCBI Taxonomy" id="114155"/>
    <lineage>
        <taxon>Eukaryota</taxon>
        <taxon>Fungi</taxon>
        <taxon>Dikarya</taxon>
        <taxon>Basidiomycota</taxon>
        <taxon>Agaricomycotina</taxon>
        <taxon>Agaricomycetes</taxon>
        <taxon>Polyporales</taxon>
        <taxon>Polyporaceae</taxon>
        <taxon>Dichomitus</taxon>
    </lineage>
</organism>
<evidence type="ECO:0000313" key="2">
    <source>
        <dbReference type="EMBL" id="TBU51705.1"/>
    </source>
</evidence>
<evidence type="ECO:0000256" key="1">
    <source>
        <dbReference type="SAM" id="SignalP"/>
    </source>
</evidence>
<proteinExistence type="predicted"/>
<evidence type="ECO:0008006" key="4">
    <source>
        <dbReference type="Google" id="ProtNLM"/>
    </source>
</evidence>